<feature type="region of interest" description="Disordered" evidence="1">
    <location>
        <begin position="59"/>
        <end position="81"/>
    </location>
</feature>
<reference evidence="2 3" key="1">
    <citation type="submission" date="2013-02" db="EMBL/GenBank/DDBJ databases">
        <authorList>
            <person name="Genoscope - CEA"/>
        </authorList>
    </citation>
    <scope>NUCLEOTIDE SEQUENCE [LARGE SCALE GENOMIC DNA]</scope>
    <source>
        <strain evidence="2 3">STM 2683</strain>
    </source>
</reference>
<gene>
    <name evidence="2" type="ORF">MESS2_1620013</name>
</gene>
<evidence type="ECO:0000313" key="2">
    <source>
        <dbReference type="EMBL" id="CCV05638.1"/>
    </source>
</evidence>
<protein>
    <submittedName>
        <fullName evidence="2">Uncharacterized protein</fullName>
    </submittedName>
</protein>
<evidence type="ECO:0000256" key="1">
    <source>
        <dbReference type="SAM" id="MobiDB-lite"/>
    </source>
</evidence>
<comment type="caution">
    <text evidence="2">The sequence shown here is derived from an EMBL/GenBank/DDBJ whole genome shotgun (WGS) entry which is preliminary data.</text>
</comment>
<dbReference type="EMBL" id="CAUM01000071">
    <property type="protein sequence ID" value="CCV05638.1"/>
    <property type="molecule type" value="Genomic_DNA"/>
</dbReference>
<proteinExistence type="predicted"/>
<evidence type="ECO:0000313" key="3">
    <source>
        <dbReference type="Proteomes" id="UP000012062"/>
    </source>
</evidence>
<dbReference type="Proteomes" id="UP000012062">
    <property type="component" value="Unassembled WGS sequence"/>
</dbReference>
<organism evidence="2 3">
    <name type="scientific">Mesorhizobium metallidurans STM 2683</name>
    <dbReference type="NCBI Taxonomy" id="1297569"/>
    <lineage>
        <taxon>Bacteria</taxon>
        <taxon>Pseudomonadati</taxon>
        <taxon>Pseudomonadota</taxon>
        <taxon>Alphaproteobacteria</taxon>
        <taxon>Hyphomicrobiales</taxon>
        <taxon>Phyllobacteriaceae</taxon>
        <taxon>Mesorhizobium</taxon>
    </lineage>
</organism>
<keyword evidence="3" id="KW-1185">Reference proteome</keyword>
<name>M5ENA5_9HYPH</name>
<sequence>MRMAKVKNLNKEIVNEPEVAGARIERKNSSFIQVGQVSVAAKTVGSPFKDTRSIGDLFPARQSAARPLAGKTPRPTAKPGE</sequence>
<dbReference type="AlphaFoldDB" id="M5ENA5"/>
<accession>M5ENA5</accession>